<name>A0A4S8LH65_DENBC</name>
<evidence type="ECO:0000313" key="3">
    <source>
        <dbReference type="Proteomes" id="UP000297245"/>
    </source>
</evidence>
<sequence>MGHSRSRNIHFALNLILRFFCFHSSQSAFLTVTLFNFVYILLLIPIPISERNRIILSYFYVLILHFRPRTPTLNSSLFGSIKCPPKTDQPPTSPCLVPCMRSLAFASHPPNFPSTSSWALPPKSRWSNQSILFQRYPLTHSFLKTASVSRHSPEKTPQGHFPLLASIAIRTFLKFLGQILLASSQYT</sequence>
<dbReference type="EMBL" id="ML179418">
    <property type="protein sequence ID" value="THU88180.1"/>
    <property type="molecule type" value="Genomic_DNA"/>
</dbReference>
<keyword evidence="1" id="KW-0812">Transmembrane</keyword>
<dbReference type="Proteomes" id="UP000297245">
    <property type="component" value="Unassembled WGS sequence"/>
</dbReference>
<keyword evidence="1" id="KW-0472">Membrane</keyword>
<evidence type="ECO:0000313" key="2">
    <source>
        <dbReference type="EMBL" id="THU88180.1"/>
    </source>
</evidence>
<keyword evidence="3" id="KW-1185">Reference proteome</keyword>
<feature type="transmembrane region" description="Helical" evidence="1">
    <location>
        <begin position="28"/>
        <end position="48"/>
    </location>
</feature>
<dbReference type="AlphaFoldDB" id="A0A4S8LH65"/>
<proteinExistence type="predicted"/>
<gene>
    <name evidence="2" type="ORF">K435DRAFT_316944</name>
</gene>
<keyword evidence="1" id="KW-1133">Transmembrane helix</keyword>
<reference evidence="2 3" key="1">
    <citation type="journal article" date="2019" name="Nat. Ecol. Evol.">
        <title>Megaphylogeny resolves global patterns of mushroom evolution.</title>
        <authorList>
            <person name="Varga T."/>
            <person name="Krizsan K."/>
            <person name="Foldi C."/>
            <person name="Dima B."/>
            <person name="Sanchez-Garcia M."/>
            <person name="Sanchez-Ramirez S."/>
            <person name="Szollosi G.J."/>
            <person name="Szarkandi J.G."/>
            <person name="Papp V."/>
            <person name="Albert L."/>
            <person name="Andreopoulos W."/>
            <person name="Angelini C."/>
            <person name="Antonin V."/>
            <person name="Barry K.W."/>
            <person name="Bougher N.L."/>
            <person name="Buchanan P."/>
            <person name="Buyck B."/>
            <person name="Bense V."/>
            <person name="Catcheside P."/>
            <person name="Chovatia M."/>
            <person name="Cooper J."/>
            <person name="Damon W."/>
            <person name="Desjardin D."/>
            <person name="Finy P."/>
            <person name="Geml J."/>
            <person name="Haridas S."/>
            <person name="Hughes K."/>
            <person name="Justo A."/>
            <person name="Karasinski D."/>
            <person name="Kautmanova I."/>
            <person name="Kiss B."/>
            <person name="Kocsube S."/>
            <person name="Kotiranta H."/>
            <person name="LaButti K.M."/>
            <person name="Lechner B.E."/>
            <person name="Liimatainen K."/>
            <person name="Lipzen A."/>
            <person name="Lukacs Z."/>
            <person name="Mihaltcheva S."/>
            <person name="Morgado L.N."/>
            <person name="Niskanen T."/>
            <person name="Noordeloos M.E."/>
            <person name="Ohm R.A."/>
            <person name="Ortiz-Santana B."/>
            <person name="Ovrebo C."/>
            <person name="Racz N."/>
            <person name="Riley R."/>
            <person name="Savchenko A."/>
            <person name="Shiryaev A."/>
            <person name="Soop K."/>
            <person name="Spirin V."/>
            <person name="Szebenyi C."/>
            <person name="Tomsovsky M."/>
            <person name="Tulloss R.E."/>
            <person name="Uehling J."/>
            <person name="Grigoriev I.V."/>
            <person name="Vagvolgyi C."/>
            <person name="Papp T."/>
            <person name="Martin F.M."/>
            <person name="Miettinen O."/>
            <person name="Hibbett D.S."/>
            <person name="Nagy L.G."/>
        </authorList>
    </citation>
    <scope>NUCLEOTIDE SEQUENCE [LARGE SCALE GENOMIC DNA]</scope>
    <source>
        <strain evidence="2 3">CBS 962.96</strain>
    </source>
</reference>
<organism evidence="2 3">
    <name type="scientific">Dendrothele bispora (strain CBS 962.96)</name>
    <dbReference type="NCBI Taxonomy" id="1314807"/>
    <lineage>
        <taxon>Eukaryota</taxon>
        <taxon>Fungi</taxon>
        <taxon>Dikarya</taxon>
        <taxon>Basidiomycota</taxon>
        <taxon>Agaricomycotina</taxon>
        <taxon>Agaricomycetes</taxon>
        <taxon>Agaricomycetidae</taxon>
        <taxon>Agaricales</taxon>
        <taxon>Agaricales incertae sedis</taxon>
        <taxon>Dendrothele</taxon>
    </lineage>
</organism>
<accession>A0A4S8LH65</accession>
<protein>
    <submittedName>
        <fullName evidence="2">Uncharacterized protein</fullName>
    </submittedName>
</protein>
<evidence type="ECO:0000256" key="1">
    <source>
        <dbReference type="SAM" id="Phobius"/>
    </source>
</evidence>